<reference evidence="2" key="1">
    <citation type="submission" date="2019-12" db="EMBL/GenBank/DDBJ databases">
        <title>Genome sequencing and annotation of Brassica cretica.</title>
        <authorList>
            <person name="Studholme D.J."/>
            <person name="Sarris P.F."/>
        </authorList>
    </citation>
    <scope>NUCLEOTIDE SEQUENCE</scope>
    <source>
        <strain evidence="2">PFS-102/07</strain>
        <tissue evidence="2">Leaf</tissue>
    </source>
</reference>
<feature type="region of interest" description="Disordered" evidence="1">
    <location>
        <begin position="1"/>
        <end position="79"/>
    </location>
</feature>
<sequence>MKPRVDGEVKDLNRRSDIAGENDATKPPNPGDKAGEAGAMEATIGGTDATPEAGAGRKHRNRKAKNIRLFLPPNNLQTF</sequence>
<evidence type="ECO:0000256" key="1">
    <source>
        <dbReference type="SAM" id="MobiDB-lite"/>
    </source>
</evidence>
<evidence type="ECO:0000313" key="2">
    <source>
        <dbReference type="EMBL" id="KAF2604095.1"/>
    </source>
</evidence>
<dbReference type="AlphaFoldDB" id="A0A8S9LB99"/>
<organism evidence="2">
    <name type="scientific">Brassica cretica</name>
    <name type="common">Mustard</name>
    <dbReference type="NCBI Taxonomy" id="69181"/>
    <lineage>
        <taxon>Eukaryota</taxon>
        <taxon>Viridiplantae</taxon>
        <taxon>Streptophyta</taxon>
        <taxon>Embryophyta</taxon>
        <taxon>Tracheophyta</taxon>
        <taxon>Spermatophyta</taxon>
        <taxon>Magnoliopsida</taxon>
        <taxon>eudicotyledons</taxon>
        <taxon>Gunneridae</taxon>
        <taxon>Pentapetalae</taxon>
        <taxon>rosids</taxon>
        <taxon>malvids</taxon>
        <taxon>Brassicales</taxon>
        <taxon>Brassicaceae</taxon>
        <taxon>Brassiceae</taxon>
        <taxon>Brassica</taxon>
    </lineage>
</organism>
<proteinExistence type="predicted"/>
<accession>A0A8S9LB99</accession>
<feature type="compositionally biased region" description="Basic and acidic residues" evidence="1">
    <location>
        <begin position="1"/>
        <end position="18"/>
    </location>
</feature>
<protein>
    <submittedName>
        <fullName evidence="2">Uncharacterized protein</fullName>
    </submittedName>
</protein>
<dbReference type="EMBL" id="QGKY02000094">
    <property type="protein sequence ID" value="KAF2604095.1"/>
    <property type="molecule type" value="Genomic_DNA"/>
</dbReference>
<name>A0A8S9LB99_BRACR</name>
<gene>
    <name evidence="2" type="ORF">F2Q70_00024582</name>
</gene>
<feature type="compositionally biased region" description="Basic residues" evidence="1">
    <location>
        <begin position="56"/>
        <end position="66"/>
    </location>
</feature>
<comment type="caution">
    <text evidence="2">The sequence shown here is derived from an EMBL/GenBank/DDBJ whole genome shotgun (WGS) entry which is preliminary data.</text>
</comment>